<dbReference type="RefSeq" id="WP_130048034.1">
    <property type="nucleotide sequence ID" value="NZ_SEZK01000012.1"/>
</dbReference>
<dbReference type="Proteomes" id="UP000294063">
    <property type="component" value="Unassembled WGS sequence"/>
</dbReference>
<name>A0A4Q5KWM1_9GAMM</name>
<accession>A0A4Q5KWM1</accession>
<reference evidence="4 5" key="1">
    <citation type="submission" date="2019-02" db="EMBL/GenBank/DDBJ databases">
        <title>Genome sequences of Aliivibrio finisterrensis strains from farmed Atlantic salmon.</title>
        <authorList>
            <person name="Bowman J.P."/>
        </authorList>
    </citation>
    <scope>NUCLEOTIDE SEQUENCE [LARGE SCALE GENOMIC DNA]</scope>
    <source>
        <strain evidence="3 5">A21</strain>
        <strain evidence="2 4">A46</strain>
    </source>
</reference>
<dbReference type="EMBL" id="SEZK01000012">
    <property type="protein sequence ID" value="RYU51709.1"/>
    <property type="molecule type" value="Genomic_DNA"/>
</dbReference>
<dbReference type="AlphaFoldDB" id="A0A4Q5KWM1"/>
<dbReference type="Proteomes" id="UP000294166">
    <property type="component" value="Unassembled WGS sequence"/>
</dbReference>
<evidence type="ECO:0000313" key="5">
    <source>
        <dbReference type="Proteomes" id="UP000294166"/>
    </source>
</evidence>
<comment type="caution">
    <text evidence="2">The sequence shown here is derived from an EMBL/GenBank/DDBJ whole genome shotgun (WGS) entry which is preliminary data.</text>
</comment>
<feature type="chain" id="PRO_5020685663" description="Porin" evidence="1">
    <location>
        <begin position="20"/>
        <end position="224"/>
    </location>
</feature>
<organism evidence="2 4">
    <name type="scientific">Aliivibrio finisterrensis</name>
    <dbReference type="NCBI Taxonomy" id="511998"/>
    <lineage>
        <taxon>Bacteria</taxon>
        <taxon>Pseudomonadati</taxon>
        <taxon>Pseudomonadota</taxon>
        <taxon>Gammaproteobacteria</taxon>
        <taxon>Vibrionales</taxon>
        <taxon>Vibrionaceae</taxon>
        <taxon>Aliivibrio</taxon>
    </lineage>
</organism>
<dbReference type="EMBL" id="SEZN01000012">
    <property type="protein sequence ID" value="RYU64816.1"/>
    <property type="molecule type" value="Genomic_DNA"/>
</dbReference>
<evidence type="ECO:0000256" key="1">
    <source>
        <dbReference type="SAM" id="SignalP"/>
    </source>
</evidence>
<protein>
    <recommendedName>
        <fullName evidence="6">Porin</fullName>
    </recommendedName>
</protein>
<evidence type="ECO:0000313" key="2">
    <source>
        <dbReference type="EMBL" id="RYU51709.1"/>
    </source>
</evidence>
<proteinExistence type="predicted"/>
<keyword evidence="5" id="KW-1185">Reference proteome</keyword>
<evidence type="ECO:0008006" key="6">
    <source>
        <dbReference type="Google" id="ProtNLM"/>
    </source>
</evidence>
<feature type="signal peptide" evidence="1">
    <location>
        <begin position="1"/>
        <end position="19"/>
    </location>
</feature>
<keyword evidence="1" id="KW-0732">Signal</keyword>
<evidence type="ECO:0000313" key="4">
    <source>
        <dbReference type="Proteomes" id="UP000294063"/>
    </source>
</evidence>
<sequence length="224" mass="25266">MKTISMTCSAMMLCGSAIAGIDLSIEKDVVEVGVTAAVTKNTYLYIGGDNDNWVGLGIGYHQFVNSNWKLSSYYEYGLKDDWLMSEIAGIDGVKTKTHFIDLSAARFFDGYSTKIGVTTEIVRNGFTWITVDNANKYSGYVSAAKYFQHTYITSKYEFHYAEDRSDMLDFNQGQASELEFSIGTMRPVWHIYPYAKISAFAPHDTYYGMTETEYSWTVGGRMSF</sequence>
<gene>
    <name evidence="3" type="ORF">ERW53_08160</name>
    <name evidence="2" type="ORF">ERW57_08595</name>
</gene>
<evidence type="ECO:0000313" key="3">
    <source>
        <dbReference type="EMBL" id="RYU64816.1"/>
    </source>
</evidence>